<dbReference type="EMBL" id="MN740141">
    <property type="protein sequence ID" value="QHT89470.1"/>
    <property type="molecule type" value="Genomic_DNA"/>
</dbReference>
<protein>
    <submittedName>
        <fullName evidence="1">Uncharacterized protein</fullName>
    </submittedName>
</protein>
<name>A0A6C0IA41_9ZZZZ</name>
<accession>A0A6C0IA41</accession>
<dbReference type="AlphaFoldDB" id="A0A6C0IA41"/>
<reference evidence="1" key="1">
    <citation type="journal article" date="2020" name="Nature">
        <title>Giant virus diversity and host interactions through global metagenomics.</title>
        <authorList>
            <person name="Schulz F."/>
            <person name="Roux S."/>
            <person name="Paez-Espino D."/>
            <person name="Jungbluth S."/>
            <person name="Walsh D.A."/>
            <person name="Denef V.J."/>
            <person name="McMahon K.D."/>
            <person name="Konstantinidis K.T."/>
            <person name="Eloe-Fadrosh E.A."/>
            <person name="Kyrpides N.C."/>
            <person name="Woyke T."/>
        </authorList>
    </citation>
    <scope>NUCLEOTIDE SEQUENCE</scope>
    <source>
        <strain evidence="1">GVMAG-M-3300023184-60</strain>
    </source>
</reference>
<sequence length="83" mass="9992">MTEYSNMRCEDIKLFIFEWIILHPDAGKGIKYVRNLNKQDLIKVCLYICGKMSKDILMEDVIIPKRNHFREIAKQRVMKMKEE</sequence>
<organism evidence="1">
    <name type="scientific">viral metagenome</name>
    <dbReference type="NCBI Taxonomy" id="1070528"/>
    <lineage>
        <taxon>unclassified sequences</taxon>
        <taxon>metagenomes</taxon>
        <taxon>organismal metagenomes</taxon>
    </lineage>
</organism>
<evidence type="ECO:0000313" key="1">
    <source>
        <dbReference type="EMBL" id="QHT89470.1"/>
    </source>
</evidence>
<proteinExistence type="predicted"/>